<evidence type="ECO:0000313" key="6">
    <source>
        <dbReference type="Proteomes" id="UP001303473"/>
    </source>
</evidence>
<dbReference type="AlphaFoldDB" id="A0AAN6NBB4"/>
<organism evidence="5 6">
    <name type="scientific">Diplogelasinospora grovesii</name>
    <dbReference type="NCBI Taxonomy" id="303347"/>
    <lineage>
        <taxon>Eukaryota</taxon>
        <taxon>Fungi</taxon>
        <taxon>Dikarya</taxon>
        <taxon>Ascomycota</taxon>
        <taxon>Pezizomycotina</taxon>
        <taxon>Sordariomycetes</taxon>
        <taxon>Sordariomycetidae</taxon>
        <taxon>Sordariales</taxon>
        <taxon>Diplogelasinosporaceae</taxon>
        <taxon>Diplogelasinospora</taxon>
    </lineage>
</organism>
<dbReference type="EMBL" id="MU853778">
    <property type="protein sequence ID" value="KAK3941894.1"/>
    <property type="molecule type" value="Genomic_DNA"/>
</dbReference>
<keyword evidence="6" id="KW-1185">Reference proteome</keyword>
<gene>
    <name evidence="5" type="ORF">QBC46DRAFT_257444</name>
</gene>
<evidence type="ECO:0000313" key="5">
    <source>
        <dbReference type="EMBL" id="KAK3941894.1"/>
    </source>
</evidence>
<feature type="compositionally biased region" description="Polar residues" evidence="4">
    <location>
        <begin position="31"/>
        <end position="52"/>
    </location>
</feature>
<evidence type="ECO:0000256" key="1">
    <source>
        <dbReference type="ARBA" id="ARBA00004173"/>
    </source>
</evidence>
<sequence length="296" mass="33375">MPAARQPFSVSAHAARGAQFRAGINRAMTGTRGTSPSPKTETARRQQQTGVEQSSAAVSILLPGTFVRPPLSRFPRGAKPFFRFLYEFLRVKFMDAVQVPIFKYTSKPSLFSRALWKRNNANVVLTAKALHRQMSEALAVGDKTALHKICVSQLLTPLLGTIDARPKGRRYGWELVRYNQSWYYPRIMSHKILAAADPSIPDSPYIRQVVVAIASRQRRVEYDDSPRGGGRVVPGSEKEADLVENVVLTCTINPHTYAQDEWRIFGTVKNTTPDDWETEKLLVENLDKDELEKYKI</sequence>
<dbReference type="PANTHER" id="PTHR28554">
    <property type="entry name" value="39S RIBOSOMAL PROTEIN L45, MITOCHONDRIAL"/>
    <property type="match status" value="1"/>
</dbReference>
<dbReference type="InterPro" id="IPR051975">
    <property type="entry name" value="mtLSU_mL45"/>
</dbReference>
<evidence type="ECO:0000256" key="3">
    <source>
        <dbReference type="ARBA" id="ARBA00023128"/>
    </source>
</evidence>
<proteinExistence type="predicted"/>
<evidence type="ECO:0008006" key="7">
    <source>
        <dbReference type="Google" id="ProtNLM"/>
    </source>
</evidence>
<reference evidence="6" key="1">
    <citation type="journal article" date="2023" name="Mol. Phylogenet. Evol.">
        <title>Genome-scale phylogeny and comparative genomics of the fungal order Sordariales.</title>
        <authorList>
            <person name="Hensen N."/>
            <person name="Bonometti L."/>
            <person name="Westerberg I."/>
            <person name="Brannstrom I.O."/>
            <person name="Guillou S."/>
            <person name="Cros-Aarteil S."/>
            <person name="Calhoun S."/>
            <person name="Haridas S."/>
            <person name="Kuo A."/>
            <person name="Mondo S."/>
            <person name="Pangilinan J."/>
            <person name="Riley R."/>
            <person name="LaButti K."/>
            <person name="Andreopoulos B."/>
            <person name="Lipzen A."/>
            <person name="Chen C."/>
            <person name="Yan M."/>
            <person name="Daum C."/>
            <person name="Ng V."/>
            <person name="Clum A."/>
            <person name="Steindorff A."/>
            <person name="Ohm R.A."/>
            <person name="Martin F."/>
            <person name="Silar P."/>
            <person name="Natvig D.O."/>
            <person name="Lalanne C."/>
            <person name="Gautier V."/>
            <person name="Ament-Velasquez S.L."/>
            <person name="Kruys A."/>
            <person name="Hutchinson M.I."/>
            <person name="Powell A.J."/>
            <person name="Barry K."/>
            <person name="Miller A.N."/>
            <person name="Grigoriev I.V."/>
            <person name="Debuchy R."/>
            <person name="Gladieux P."/>
            <person name="Hiltunen Thoren M."/>
            <person name="Johannesson H."/>
        </authorList>
    </citation>
    <scope>NUCLEOTIDE SEQUENCE [LARGE SCALE GENOMIC DNA]</scope>
    <source>
        <strain evidence="6">CBS 340.73</strain>
    </source>
</reference>
<feature type="region of interest" description="Disordered" evidence="4">
    <location>
        <begin position="28"/>
        <end position="52"/>
    </location>
</feature>
<accession>A0AAN6NBB4</accession>
<evidence type="ECO:0000256" key="4">
    <source>
        <dbReference type="SAM" id="MobiDB-lite"/>
    </source>
</evidence>
<dbReference type="Proteomes" id="UP001303473">
    <property type="component" value="Unassembled WGS sequence"/>
</dbReference>
<keyword evidence="2" id="KW-0809">Transit peptide</keyword>
<dbReference type="PANTHER" id="PTHR28554:SF1">
    <property type="entry name" value="LARGE RIBOSOMAL SUBUNIT PROTEIN ML45"/>
    <property type="match status" value="1"/>
</dbReference>
<evidence type="ECO:0000256" key="2">
    <source>
        <dbReference type="ARBA" id="ARBA00022946"/>
    </source>
</evidence>
<keyword evidence="3" id="KW-0496">Mitochondrion</keyword>
<protein>
    <recommendedName>
        <fullName evidence="7">Tim44-like domain-containing protein</fullName>
    </recommendedName>
</protein>
<dbReference type="GO" id="GO:0005739">
    <property type="term" value="C:mitochondrion"/>
    <property type="evidence" value="ECO:0007669"/>
    <property type="project" value="UniProtKB-SubCell"/>
</dbReference>
<dbReference type="Gene3D" id="3.10.450.240">
    <property type="match status" value="1"/>
</dbReference>
<comment type="subcellular location">
    <subcellularLocation>
        <location evidence="1">Mitochondrion</location>
    </subcellularLocation>
</comment>
<comment type="caution">
    <text evidence="5">The sequence shown here is derived from an EMBL/GenBank/DDBJ whole genome shotgun (WGS) entry which is preliminary data.</text>
</comment>
<name>A0AAN6NBB4_9PEZI</name>